<comment type="caution">
    <text evidence="1">The sequence shown here is derived from an EMBL/GenBank/DDBJ whole genome shotgun (WGS) entry which is preliminary data.</text>
</comment>
<dbReference type="AlphaFoldDB" id="A0A922ID44"/>
<dbReference type="EMBL" id="ASGP02000001">
    <property type="protein sequence ID" value="KAH9528512.1"/>
    <property type="molecule type" value="Genomic_DNA"/>
</dbReference>
<evidence type="ECO:0000313" key="2">
    <source>
        <dbReference type="Proteomes" id="UP000790347"/>
    </source>
</evidence>
<organism evidence="1 2">
    <name type="scientific">Dermatophagoides farinae</name>
    <name type="common">American house dust mite</name>
    <dbReference type="NCBI Taxonomy" id="6954"/>
    <lineage>
        <taxon>Eukaryota</taxon>
        <taxon>Metazoa</taxon>
        <taxon>Ecdysozoa</taxon>
        <taxon>Arthropoda</taxon>
        <taxon>Chelicerata</taxon>
        <taxon>Arachnida</taxon>
        <taxon>Acari</taxon>
        <taxon>Acariformes</taxon>
        <taxon>Sarcoptiformes</taxon>
        <taxon>Astigmata</taxon>
        <taxon>Psoroptidia</taxon>
        <taxon>Analgoidea</taxon>
        <taxon>Pyroglyphidae</taxon>
        <taxon>Dermatophagoidinae</taxon>
        <taxon>Dermatophagoides</taxon>
    </lineage>
</organism>
<proteinExistence type="predicted"/>
<reference evidence="1" key="1">
    <citation type="submission" date="2013-05" db="EMBL/GenBank/DDBJ databases">
        <authorList>
            <person name="Yim A.K.Y."/>
            <person name="Chan T.F."/>
            <person name="Ji K.M."/>
            <person name="Liu X.Y."/>
            <person name="Zhou J.W."/>
            <person name="Li R.Q."/>
            <person name="Yang K.Y."/>
            <person name="Li J."/>
            <person name="Li M."/>
            <person name="Law P.T.W."/>
            <person name="Wu Y.L."/>
            <person name="Cai Z.L."/>
            <person name="Qin H."/>
            <person name="Bao Y."/>
            <person name="Leung R.K.K."/>
            <person name="Ng P.K.S."/>
            <person name="Zou J."/>
            <person name="Zhong X.J."/>
            <person name="Ran P.X."/>
            <person name="Zhong N.S."/>
            <person name="Liu Z.G."/>
            <person name="Tsui S.K.W."/>
        </authorList>
    </citation>
    <scope>NUCLEOTIDE SEQUENCE</scope>
    <source>
        <strain evidence="1">Derf</strain>
        <tissue evidence="1">Whole organism</tissue>
    </source>
</reference>
<evidence type="ECO:0000313" key="1">
    <source>
        <dbReference type="EMBL" id="KAH9528512.1"/>
    </source>
</evidence>
<accession>A0A922ID44</accession>
<gene>
    <name evidence="1" type="ORF">DERF_002453</name>
</gene>
<name>A0A922ID44_DERFA</name>
<reference evidence="1" key="2">
    <citation type="journal article" date="2022" name="Res Sq">
        <title>Comparative Genomics Reveals Insights into the Divergent Evolution of Astigmatic Mites and Household Pest Adaptations.</title>
        <authorList>
            <person name="Xiong Q."/>
            <person name="Wan A.T.-Y."/>
            <person name="Liu X.-Y."/>
            <person name="Fung C.S.-H."/>
            <person name="Xiao X."/>
            <person name="Malainual N."/>
            <person name="Hou J."/>
            <person name="Wang L."/>
            <person name="Wang M."/>
            <person name="Yang K."/>
            <person name="Cui Y."/>
            <person name="Leung E."/>
            <person name="Nong W."/>
            <person name="Shin S.-K."/>
            <person name="Au S."/>
            <person name="Jeong K.Y."/>
            <person name="Chew F.T."/>
            <person name="Hui J."/>
            <person name="Leung T.F."/>
            <person name="Tungtrongchitr A."/>
            <person name="Zhong N."/>
            <person name="Liu Z."/>
            <person name="Tsui S."/>
        </authorList>
    </citation>
    <scope>NUCLEOTIDE SEQUENCE</scope>
    <source>
        <strain evidence="1">Derf</strain>
        <tissue evidence="1">Whole organism</tissue>
    </source>
</reference>
<sequence length="141" mass="16060">MKNILLSYCCSDFEIKSEVVDILYDFIAGRGSVSGITTERNFRRARFNNNNCMNCVAKNCLRFSIRRICSNHTTISNCRCRCAKRHARCIKVDANILRILRLRLSSCSVTFNATDVAIKPLGFVSAKNIPYATRNIINKTR</sequence>
<protein>
    <submittedName>
        <fullName evidence="1">Uncharacterized protein</fullName>
    </submittedName>
</protein>
<keyword evidence="2" id="KW-1185">Reference proteome</keyword>
<dbReference type="Proteomes" id="UP000790347">
    <property type="component" value="Unassembled WGS sequence"/>
</dbReference>